<organism evidence="2 3">
    <name type="scientific">Phytophthora megakarya</name>
    <dbReference type="NCBI Taxonomy" id="4795"/>
    <lineage>
        <taxon>Eukaryota</taxon>
        <taxon>Sar</taxon>
        <taxon>Stramenopiles</taxon>
        <taxon>Oomycota</taxon>
        <taxon>Peronosporomycetes</taxon>
        <taxon>Peronosporales</taxon>
        <taxon>Peronosporaceae</taxon>
        <taxon>Phytophthora</taxon>
    </lineage>
</organism>
<dbReference type="InterPro" id="IPR001245">
    <property type="entry name" value="Ser-Thr/Tyr_kinase_cat_dom"/>
</dbReference>
<proteinExistence type="predicted"/>
<keyword evidence="2" id="KW-0418">Kinase</keyword>
<protein>
    <submittedName>
        <fullName evidence="2">TKL protein kinase</fullName>
    </submittedName>
</protein>
<reference evidence="3" key="1">
    <citation type="submission" date="2017-03" db="EMBL/GenBank/DDBJ databases">
        <title>Phytopthora megakarya and P. palmivora, two closely related causual agents of cacao black pod achieved similar genome size and gene model numbers by different mechanisms.</title>
        <authorList>
            <person name="Ali S."/>
            <person name="Shao J."/>
            <person name="Larry D.J."/>
            <person name="Kronmiller B."/>
            <person name="Shen D."/>
            <person name="Strem M.D."/>
            <person name="Melnick R.L."/>
            <person name="Guiltinan M.J."/>
            <person name="Tyler B.M."/>
            <person name="Meinhardt L.W."/>
            <person name="Bailey B.A."/>
        </authorList>
    </citation>
    <scope>NUCLEOTIDE SEQUENCE [LARGE SCALE GENOMIC DNA]</scope>
    <source>
        <strain evidence="3">zdho120</strain>
    </source>
</reference>
<dbReference type="AlphaFoldDB" id="A0A225W497"/>
<dbReference type="InterPro" id="IPR000719">
    <property type="entry name" value="Prot_kinase_dom"/>
</dbReference>
<name>A0A225W497_9STRA</name>
<dbReference type="InterPro" id="IPR011009">
    <property type="entry name" value="Kinase-like_dom_sf"/>
</dbReference>
<dbReference type="GO" id="GO:0005524">
    <property type="term" value="F:ATP binding"/>
    <property type="evidence" value="ECO:0007669"/>
    <property type="project" value="InterPro"/>
</dbReference>
<dbReference type="SUPFAM" id="SSF56112">
    <property type="entry name" value="Protein kinase-like (PK-like)"/>
    <property type="match status" value="1"/>
</dbReference>
<keyword evidence="3" id="KW-1185">Reference proteome</keyword>
<sequence>MLIDFGLSFLESGSCYVKNLKDSLGVMAWRAPEFGHMTILTPTRKSDVYSFGMCIIEAVTFKNPWIGYSNEEIRHFLRKGEVKVNRSDEMTDPQWDLVTRMIAVSPNDRPDVSDVTHELKQFAEEEEMDEIGL</sequence>
<dbReference type="InterPro" id="IPR051681">
    <property type="entry name" value="Ser/Thr_Kinases-Pseudokinases"/>
</dbReference>
<dbReference type="Gene3D" id="1.10.510.10">
    <property type="entry name" value="Transferase(Phosphotransferase) domain 1"/>
    <property type="match status" value="1"/>
</dbReference>
<accession>A0A225W497</accession>
<evidence type="ECO:0000313" key="2">
    <source>
        <dbReference type="EMBL" id="OWZ12028.1"/>
    </source>
</evidence>
<keyword evidence="2" id="KW-0808">Transferase</keyword>
<comment type="caution">
    <text evidence="2">The sequence shown here is derived from an EMBL/GenBank/DDBJ whole genome shotgun (WGS) entry which is preliminary data.</text>
</comment>
<feature type="domain" description="Protein kinase" evidence="1">
    <location>
        <begin position="1"/>
        <end position="123"/>
    </location>
</feature>
<dbReference type="Pfam" id="PF07714">
    <property type="entry name" value="PK_Tyr_Ser-Thr"/>
    <property type="match status" value="1"/>
</dbReference>
<evidence type="ECO:0000259" key="1">
    <source>
        <dbReference type="PROSITE" id="PS50011"/>
    </source>
</evidence>
<dbReference type="OrthoDB" id="124109at2759"/>
<dbReference type="PANTHER" id="PTHR44329">
    <property type="entry name" value="SERINE/THREONINE-PROTEIN KINASE TNNI3K-RELATED"/>
    <property type="match status" value="1"/>
</dbReference>
<dbReference type="PANTHER" id="PTHR44329:SF214">
    <property type="entry name" value="PROTEIN KINASE DOMAIN-CONTAINING PROTEIN"/>
    <property type="match status" value="1"/>
</dbReference>
<dbReference type="EMBL" id="NBNE01001964">
    <property type="protein sequence ID" value="OWZ12028.1"/>
    <property type="molecule type" value="Genomic_DNA"/>
</dbReference>
<dbReference type="Proteomes" id="UP000198211">
    <property type="component" value="Unassembled WGS sequence"/>
</dbReference>
<dbReference type="PROSITE" id="PS50011">
    <property type="entry name" value="PROTEIN_KINASE_DOM"/>
    <property type="match status" value="1"/>
</dbReference>
<dbReference type="GO" id="GO:0004674">
    <property type="term" value="F:protein serine/threonine kinase activity"/>
    <property type="evidence" value="ECO:0007669"/>
    <property type="project" value="TreeGrafter"/>
</dbReference>
<gene>
    <name evidence="2" type="ORF">PHMEG_00014872</name>
</gene>
<evidence type="ECO:0000313" key="3">
    <source>
        <dbReference type="Proteomes" id="UP000198211"/>
    </source>
</evidence>